<evidence type="ECO:0000256" key="3">
    <source>
        <dbReference type="ARBA" id="ARBA00022989"/>
    </source>
</evidence>
<evidence type="ECO:0000256" key="1">
    <source>
        <dbReference type="ARBA" id="ARBA00004141"/>
    </source>
</evidence>
<dbReference type="PANTHER" id="PTHR11814">
    <property type="entry name" value="SULFATE TRANSPORTER"/>
    <property type="match status" value="1"/>
</dbReference>
<feature type="transmembrane region" description="Helical" evidence="5">
    <location>
        <begin position="121"/>
        <end position="141"/>
    </location>
</feature>
<evidence type="ECO:0000256" key="4">
    <source>
        <dbReference type="ARBA" id="ARBA00023136"/>
    </source>
</evidence>
<dbReference type="GO" id="GO:0016020">
    <property type="term" value="C:membrane"/>
    <property type="evidence" value="ECO:0007669"/>
    <property type="project" value="UniProtKB-SubCell"/>
</dbReference>
<name>A0A5B8UTE6_9SPHI</name>
<feature type="transmembrane region" description="Helical" evidence="5">
    <location>
        <begin position="197"/>
        <end position="216"/>
    </location>
</feature>
<evidence type="ECO:0000313" key="7">
    <source>
        <dbReference type="EMBL" id="QEC61661.1"/>
    </source>
</evidence>
<dbReference type="PROSITE" id="PS50801">
    <property type="entry name" value="STAS"/>
    <property type="match status" value="1"/>
</dbReference>
<feature type="transmembrane region" description="Helical" evidence="5">
    <location>
        <begin position="379"/>
        <end position="408"/>
    </location>
</feature>
<reference evidence="7 8" key="1">
    <citation type="journal article" date="2017" name="Curr. Microbiol.">
        <title>Mucilaginibacter ginsenosidivorans sp. nov., Isolated from Soil of Ginseng Field.</title>
        <authorList>
            <person name="Kim M.M."/>
            <person name="Siddiqi M.Z."/>
            <person name="Im W.T."/>
        </authorList>
    </citation>
    <scope>NUCLEOTIDE SEQUENCE [LARGE SCALE GENOMIC DNA]</scope>
    <source>
        <strain evidence="7 8">Gsoil 3017</strain>
    </source>
</reference>
<keyword evidence="3 5" id="KW-1133">Transmembrane helix</keyword>
<dbReference type="AlphaFoldDB" id="A0A5B8UTE6"/>
<keyword evidence="4 5" id="KW-0472">Membrane</keyword>
<dbReference type="InterPro" id="IPR036513">
    <property type="entry name" value="STAS_dom_sf"/>
</dbReference>
<protein>
    <submittedName>
        <fullName evidence="7">STAS domain-containing protein</fullName>
    </submittedName>
</protein>
<feature type="domain" description="STAS" evidence="6">
    <location>
        <begin position="430"/>
        <end position="542"/>
    </location>
</feature>
<evidence type="ECO:0000313" key="8">
    <source>
        <dbReference type="Proteomes" id="UP000321479"/>
    </source>
</evidence>
<dbReference type="Pfam" id="PF01740">
    <property type="entry name" value="STAS"/>
    <property type="match status" value="1"/>
</dbReference>
<evidence type="ECO:0000256" key="2">
    <source>
        <dbReference type="ARBA" id="ARBA00022692"/>
    </source>
</evidence>
<dbReference type="CDD" id="cd07042">
    <property type="entry name" value="STAS_SulP_like_sulfate_transporter"/>
    <property type="match status" value="1"/>
</dbReference>
<dbReference type="SUPFAM" id="SSF52091">
    <property type="entry name" value="SpoIIaa-like"/>
    <property type="match status" value="1"/>
</dbReference>
<dbReference type="GO" id="GO:0055085">
    <property type="term" value="P:transmembrane transport"/>
    <property type="evidence" value="ECO:0007669"/>
    <property type="project" value="InterPro"/>
</dbReference>
<dbReference type="InterPro" id="IPR001902">
    <property type="entry name" value="SLC26A/SulP_fam"/>
</dbReference>
<dbReference type="EMBL" id="CP042436">
    <property type="protein sequence ID" value="QEC61661.1"/>
    <property type="molecule type" value="Genomic_DNA"/>
</dbReference>
<dbReference type="OrthoDB" id="9771198at2"/>
<dbReference type="InterPro" id="IPR011547">
    <property type="entry name" value="SLC26A/SulP_dom"/>
</dbReference>
<feature type="transmembrane region" description="Helical" evidence="5">
    <location>
        <begin position="56"/>
        <end position="88"/>
    </location>
</feature>
<evidence type="ECO:0000259" key="6">
    <source>
        <dbReference type="PROSITE" id="PS50801"/>
    </source>
</evidence>
<feature type="transmembrane region" description="Helical" evidence="5">
    <location>
        <begin position="20"/>
        <end position="44"/>
    </location>
</feature>
<dbReference type="Gene3D" id="3.30.750.24">
    <property type="entry name" value="STAS domain"/>
    <property type="match status" value="1"/>
</dbReference>
<feature type="transmembrane region" description="Helical" evidence="5">
    <location>
        <begin position="340"/>
        <end position="359"/>
    </location>
</feature>
<organism evidence="7 8">
    <name type="scientific">Mucilaginibacter ginsenosidivorans</name>
    <dbReference type="NCBI Taxonomy" id="398053"/>
    <lineage>
        <taxon>Bacteria</taxon>
        <taxon>Pseudomonadati</taxon>
        <taxon>Bacteroidota</taxon>
        <taxon>Sphingobacteriia</taxon>
        <taxon>Sphingobacteriales</taxon>
        <taxon>Sphingobacteriaceae</taxon>
        <taxon>Mucilaginibacter</taxon>
    </lineage>
</organism>
<dbReference type="Pfam" id="PF00916">
    <property type="entry name" value="Sulfate_transp"/>
    <property type="match status" value="1"/>
</dbReference>
<evidence type="ECO:0000256" key="5">
    <source>
        <dbReference type="SAM" id="Phobius"/>
    </source>
</evidence>
<dbReference type="Proteomes" id="UP000321479">
    <property type="component" value="Chromosome"/>
</dbReference>
<dbReference type="KEGG" id="mgin:FRZ54_03370"/>
<keyword evidence="2 5" id="KW-0812">Transmembrane</keyword>
<comment type="subcellular location">
    <subcellularLocation>
        <location evidence="1">Membrane</location>
        <topology evidence="1">Multi-pass membrane protein</topology>
    </subcellularLocation>
</comment>
<proteinExistence type="predicted"/>
<dbReference type="RefSeq" id="WP_147030238.1">
    <property type="nucleotide sequence ID" value="NZ_CP042436.1"/>
</dbReference>
<feature type="transmembrane region" description="Helical" evidence="5">
    <location>
        <begin position="172"/>
        <end position="191"/>
    </location>
</feature>
<dbReference type="InterPro" id="IPR002645">
    <property type="entry name" value="STAS_dom"/>
</dbReference>
<sequence length="558" mass="60050">MAVFRPKIIDTLRNYSRQQFYKDTIAGVIVGIVAIPLAIAFAIASGVTPEKGFFTAIIAGFIISVLGGSRVQIGGPTGAFIVVVYGIVQQYGINGLIIATFMAGLLLIIMGFARLGSAIKFIPYPLIVGFTSGIAVIIFSSQIKDLFGLKMGSVPADFISKWIAYGHHFSTVNLYAIGIGIFSCIAILVWPRVTGKVPGSLVAILITTLAVSLFHLPVETIGSRFGAIPSTLPQPVLPGISFATIQHLIRPAFTIALLGSIESLLSAVVADSMIGGNHRSNTELIAQGIANICSSAFGGIPATGAIARTATNIKNGARTPVAGIVHALTLLFIMMFFGKWAALIPMPTLAGILMVVAWNMSEVDSFRYVLRGPKSDITILLTTFALTIFIDLTVAIEIGMILAAFLFLRKMVQSTSVLQAGDSNDDTPEQDAAYNLPEEVAIFEINGPLFFGAAWKFKEAIRLIDKHKPLLIIRMRNVPIIDSTGIRVLTDINEETSKRGGKVILAEVNYQQVTNELQKSRLLFKIGKANVTATFEQAIQRADMIIQQLKTANPIDEL</sequence>
<feature type="transmembrane region" description="Helical" evidence="5">
    <location>
        <begin position="95"/>
        <end position="115"/>
    </location>
</feature>
<accession>A0A5B8UTE6</accession>
<keyword evidence="8" id="KW-1185">Reference proteome</keyword>
<gene>
    <name evidence="7" type="ORF">FRZ54_03370</name>
</gene>